<keyword evidence="3 9" id="KW-0812">Transmembrane</keyword>
<organism evidence="10 11">
    <name type="scientific">Cardiocondyla obscurior</name>
    <dbReference type="NCBI Taxonomy" id="286306"/>
    <lineage>
        <taxon>Eukaryota</taxon>
        <taxon>Metazoa</taxon>
        <taxon>Ecdysozoa</taxon>
        <taxon>Arthropoda</taxon>
        <taxon>Hexapoda</taxon>
        <taxon>Insecta</taxon>
        <taxon>Pterygota</taxon>
        <taxon>Neoptera</taxon>
        <taxon>Endopterygota</taxon>
        <taxon>Hymenoptera</taxon>
        <taxon>Apocrita</taxon>
        <taxon>Aculeata</taxon>
        <taxon>Formicoidea</taxon>
        <taxon>Formicidae</taxon>
        <taxon>Myrmicinae</taxon>
        <taxon>Cardiocondyla</taxon>
    </lineage>
</organism>
<evidence type="ECO:0000256" key="8">
    <source>
        <dbReference type="ARBA" id="ARBA00023224"/>
    </source>
</evidence>
<gene>
    <name evidence="10" type="ORF">PUN28_001119</name>
</gene>
<keyword evidence="5 9" id="KW-1133">Transmembrane helix</keyword>
<feature type="transmembrane region" description="Helical" evidence="9">
    <location>
        <begin position="175"/>
        <end position="201"/>
    </location>
</feature>
<dbReference type="EMBL" id="JADYXP020000001">
    <property type="protein sequence ID" value="KAL0133980.1"/>
    <property type="molecule type" value="Genomic_DNA"/>
</dbReference>
<comment type="subcellular location">
    <subcellularLocation>
        <location evidence="9">Cell membrane</location>
        <topology evidence="9">Multi-pass membrane protein</topology>
    </subcellularLocation>
    <subcellularLocation>
        <location evidence="1">Membrane</location>
        <topology evidence="1">Multi-pass membrane protein</topology>
    </subcellularLocation>
</comment>
<evidence type="ECO:0000256" key="5">
    <source>
        <dbReference type="ARBA" id="ARBA00022989"/>
    </source>
</evidence>
<keyword evidence="6 9" id="KW-0472">Membrane</keyword>
<comment type="similarity">
    <text evidence="9">Belongs to the insect chemoreceptor superfamily. Heteromeric odorant receptor channel (TC 1.A.69) family.</text>
</comment>
<evidence type="ECO:0000256" key="4">
    <source>
        <dbReference type="ARBA" id="ARBA00022725"/>
    </source>
</evidence>
<feature type="transmembrane region" description="Helical" evidence="9">
    <location>
        <begin position="65"/>
        <end position="83"/>
    </location>
</feature>
<feature type="transmembrane region" description="Helical" evidence="9">
    <location>
        <begin position="259"/>
        <end position="279"/>
    </location>
</feature>
<sequence length="382" mass="43580">MKRSTSISRTVEIGLRFIGMWPDSAYPNLYWSMYMTMVVVFQYHQYSYVVAHFDVSNLTSLTDCLGLALANTLAFFKLICLWWNRRIFYNILTAMKRDWNDRVISDSYSVLAVVAAQSRRYSYVLIGIHILAGFFLSIGAYTIRMMTKIDNSREFPIKMKFSFEVLESPLFECVLATQILCILSIASVVGMINALLATLVIHVGGQVDIMRQAIMEVHSTNDLTISLNVFRDLVRRHRKIIALSNDIESLFSTISLLQLLWNTLIICCTGFMIILALSSSKAAMAILMKSMFLYIAKTLEVFVFCYAGEFLSSKSKSISDVVYESLWYDMVPSDRRILLFIMVRSQKRLTITAGKVFDLTLEGFMSVMKASASYMSVLHAMY</sequence>
<evidence type="ECO:0000256" key="6">
    <source>
        <dbReference type="ARBA" id="ARBA00023136"/>
    </source>
</evidence>
<feature type="transmembrane region" description="Helical" evidence="9">
    <location>
        <begin position="291"/>
        <end position="311"/>
    </location>
</feature>
<keyword evidence="4 9" id="KW-0552">Olfaction</keyword>
<dbReference type="Pfam" id="PF02949">
    <property type="entry name" value="7tm_6"/>
    <property type="match status" value="1"/>
</dbReference>
<dbReference type="GO" id="GO:0005886">
    <property type="term" value="C:plasma membrane"/>
    <property type="evidence" value="ECO:0007669"/>
    <property type="project" value="UniProtKB-SubCell"/>
</dbReference>
<dbReference type="GO" id="GO:0005549">
    <property type="term" value="F:odorant binding"/>
    <property type="evidence" value="ECO:0007669"/>
    <property type="project" value="InterPro"/>
</dbReference>
<comment type="caution">
    <text evidence="9">Lacks conserved residue(s) required for the propagation of feature annotation.</text>
</comment>
<proteinExistence type="inferred from homology"/>
<dbReference type="InterPro" id="IPR004117">
    <property type="entry name" value="7tm6_olfct_rcpt"/>
</dbReference>
<evidence type="ECO:0000256" key="2">
    <source>
        <dbReference type="ARBA" id="ARBA00022606"/>
    </source>
</evidence>
<evidence type="ECO:0000256" key="3">
    <source>
        <dbReference type="ARBA" id="ARBA00022692"/>
    </source>
</evidence>
<feature type="transmembrane region" description="Helical" evidence="9">
    <location>
        <begin position="25"/>
        <end position="45"/>
    </location>
</feature>
<dbReference type="GO" id="GO:0007165">
    <property type="term" value="P:signal transduction"/>
    <property type="evidence" value="ECO:0007669"/>
    <property type="project" value="UniProtKB-KW"/>
</dbReference>
<reference evidence="10 11" key="1">
    <citation type="submission" date="2023-03" db="EMBL/GenBank/DDBJ databases">
        <title>High recombination rates correlate with genetic variation in Cardiocondyla obscurior ants.</title>
        <authorList>
            <person name="Errbii M."/>
        </authorList>
    </citation>
    <scope>NUCLEOTIDE SEQUENCE [LARGE SCALE GENOMIC DNA]</scope>
    <source>
        <strain evidence="10">Alpha-2009</strain>
        <tissue evidence="10">Whole body</tissue>
    </source>
</reference>
<evidence type="ECO:0000256" key="9">
    <source>
        <dbReference type="RuleBase" id="RU351113"/>
    </source>
</evidence>
<keyword evidence="2 9" id="KW-0716">Sensory transduction</keyword>
<keyword evidence="7 9" id="KW-0675">Receptor</keyword>
<dbReference type="PANTHER" id="PTHR21137">
    <property type="entry name" value="ODORANT RECEPTOR"/>
    <property type="match status" value="1"/>
</dbReference>
<evidence type="ECO:0000313" key="11">
    <source>
        <dbReference type="Proteomes" id="UP001430953"/>
    </source>
</evidence>
<dbReference type="Proteomes" id="UP001430953">
    <property type="component" value="Unassembled WGS sequence"/>
</dbReference>
<evidence type="ECO:0000256" key="7">
    <source>
        <dbReference type="ARBA" id="ARBA00023170"/>
    </source>
</evidence>
<dbReference type="AlphaFoldDB" id="A0AAW2H347"/>
<feature type="transmembrane region" description="Helical" evidence="9">
    <location>
        <begin position="123"/>
        <end position="143"/>
    </location>
</feature>
<evidence type="ECO:0000313" key="10">
    <source>
        <dbReference type="EMBL" id="KAL0133980.1"/>
    </source>
</evidence>
<keyword evidence="8 9" id="KW-0807">Transducer</keyword>
<protein>
    <recommendedName>
        <fullName evidence="9">Odorant receptor</fullName>
    </recommendedName>
</protein>
<evidence type="ECO:0000256" key="1">
    <source>
        <dbReference type="ARBA" id="ARBA00004141"/>
    </source>
</evidence>
<keyword evidence="11" id="KW-1185">Reference proteome</keyword>
<accession>A0AAW2H347</accession>
<comment type="caution">
    <text evidence="10">The sequence shown here is derived from an EMBL/GenBank/DDBJ whole genome shotgun (WGS) entry which is preliminary data.</text>
</comment>
<dbReference type="GO" id="GO:0004984">
    <property type="term" value="F:olfactory receptor activity"/>
    <property type="evidence" value="ECO:0007669"/>
    <property type="project" value="InterPro"/>
</dbReference>
<name>A0AAW2H347_9HYME</name>
<dbReference type="PANTHER" id="PTHR21137:SF42">
    <property type="entry name" value="ODORANT RECEPTOR 83A"/>
    <property type="match status" value="1"/>
</dbReference>